<dbReference type="InterPro" id="IPR048000">
    <property type="entry name" value="TnsA-like"/>
</dbReference>
<dbReference type="EMBL" id="CP015596">
    <property type="protein sequence ID" value="ANE78454.1"/>
    <property type="molecule type" value="Genomic_DNA"/>
</dbReference>
<evidence type="ECO:0008006" key="3">
    <source>
        <dbReference type="Google" id="ProtNLM"/>
    </source>
</evidence>
<keyword evidence="2" id="KW-1185">Reference proteome</keyword>
<dbReference type="KEGG" id="madi:A7U43_03055"/>
<sequence>MRVHLRIKDQEAPLCIPISEAEPELLADSGLPWRTSRWLFGYEYHSGAYYSATTSTQVIYESRLQLRCLILADFDPSVTFIVAQPFQLHATVDGARRHYVPDYFLTTTSGPVVLDVAPSERRSSPRSRDTYAWMRIALATRQWTLDVISEPPPAFFHNVHMLAGCRRCPVTLHTALTQLRSLNLIGMTIGEAIACVDGERDIAYAALMQLLWTHYVSVDLNARIHDDTFLVASDCCDVDLPSGSATDCPASEGKCP</sequence>
<protein>
    <recommendedName>
        <fullName evidence="3">TnsA endonuclease N-terminal domain-containing protein</fullName>
    </recommendedName>
</protein>
<evidence type="ECO:0000313" key="1">
    <source>
        <dbReference type="EMBL" id="ANE78454.1"/>
    </source>
</evidence>
<name>A0A172UI86_9MYCO</name>
<dbReference type="Proteomes" id="UP000077143">
    <property type="component" value="Chromosome"/>
</dbReference>
<organism evidence="1 2">
    <name type="scientific">Mycobacterium adipatum</name>
    <dbReference type="NCBI Taxonomy" id="1682113"/>
    <lineage>
        <taxon>Bacteria</taxon>
        <taxon>Bacillati</taxon>
        <taxon>Actinomycetota</taxon>
        <taxon>Actinomycetes</taxon>
        <taxon>Mycobacteriales</taxon>
        <taxon>Mycobacteriaceae</taxon>
        <taxon>Mycobacterium</taxon>
    </lineage>
</organism>
<dbReference type="STRING" id="1682113.A7U43_03055"/>
<reference evidence="1 2" key="1">
    <citation type="submission" date="2016-05" db="EMBL/GenBank/DDBJ databases">
        <title>Complete genome sequence of a phthalic acid esters degrading Mycobacterium sp. YC-RL4.</title>
        <authorList>
            <person name="Ren L."/>
            <person name="Fan S."/>
            <person name="Ruth N."/>
            <person name="Jia Y."/>
            <person name="Wang J."/>
            <person name="Qiao C."/>
        </authorList>
    </citation>
    <scope>NUCLEOTIDE SEQUENCE [LARGE SCALE GENOMIC DNA]</scope>
    <source>
        <strain evidence="1 2">YC-RL4</strain>
    </source>
</reference>
<accession>A0A172UI86</accession>
<gene>
    <name evidence="1" type="ORF">A7U43_03055</name>
</gene>
<proteinExistence type="predicted"/>
<dbReference type="NCBIfam" id="NF033179">
    <property type="entry name" value="TnsA_like_Actin"/>
    <property type="match status" value="1"/>
</dbReference>
<evidence type="ECO:0000313" key="2">
    <source>
        <dbReference type="Proteomes" id="UP000077143"/>
    </source>
</evidence>
<dbReference type="AlphaFoldDB" id="A0A172UI86"/>